<dbReference type="PATRIC" id="fig|319652.3.peg.658"/>
<gene>
    <name evidence="10" type="ORF">IV80_GL000650</name>
</gene>
<feature type="domain" description="Methylated-DNA-[protein]-cysteine S-methyltransferase DNA binding" evidence="9">
    <location>
        <begin position="82"/>
        <end position="161"/>
    </location>
</feature>
<dbReference type="SUPFAM" id="SSF46767">
    <property type="entry name" value="Methylated DNA-protein cysteine methyltransferase, C-terminal domain"/>
    <property type="match status" value="1"/>
</dbReference>
<evidence type="ECO:0000256" key="4">
    <source>
        <dbReference type="ARBA" id="ARBA00022603"/>
    </source>
</evidence>
<comment type="catalytic activity">
    <reaction evidence="8">
        <text>a 6-O-methyl-2'-deoxyguanosine in DNA + L-cysteinyl-[protein] = S-methyl-L-cysteinyl-[protein] + a 2'-deoxyguanosine in DNA</text>
        <dbReference type="Rhea" id="RHEA:24000"/>
        <dbReference type="Rhea" id="RHEA-COMP:10131"/>
        <dbReference type="Rhea" id="RHEA-COMP:10132"/>
        <dbReference type="Rhea" id="RHEA-COMP:11367"/>
        <dbReference type="Rhea" id="RHEA-COMP:11368"/>
        <dbReference type="ChEBI" id="CHEBI:29950"/>
        <dbReference type="ChEBI" id="CHEBI:82612"/>
        <dbReference type="ChEBI" id="CHEBI:85445"/>
        <dbReference type="ChEBI" id="CHEBI:85448"/>
        <dbReference type="EC" id="2.1.1.63"/>
    </reaction>
</comment>
<keyword evidence="7" id="KW-0234">DNA repair</keyword>
<proteinExistence type="inferred from homology"/>
<keyword evidence="5 10" id="KW-0808">Transferase</keyword>
<dbReference type="GO" id="GO:0003908">
    <property type="term" value="F:methylated-DNA-[protein]-cysteine S-methyltransferase activity"/>
    <property type="evidence" value="ECO:0007669"/>
    <property type="project" value="UniProtKB-EC"/>
</dbReference>
<keyword evidence="6" id="KW-0227">DNA damage</keyword>
<keyword evidence="11" id="KW-1185">Reference proteome</keyword>
<dbReference type="STRING" id="319652.IV80_GL000650"/>
<dbReference type="InterPro" id="IPR036217">
    <property type="entry name" value="MethylDNA_cys_MeTrfase_DNAb"/>
</dbReference>
<dbReference type="PANTHER" id="PTHR10815:SF12">
    <property type="entry name" value="METHYLATED-DNA--PROTEIN-CYSTEINE METHYLTRANSFERASE, INDUCIBLE"/>
    <property type="match status" value="1"/>
</dbReference>
<evidence type="ECO:0000256" key="1">
    <source>
        <dbReference type="ARBA" id="ARBA00001286"/>
    </source>
</evidence>
<evidence type="ECO:0000256" key="7">
    <source>
        <dbReference type="ARBA" id="ARBA00023204"/>
    </source>
</evidence>
<dbReference type="InterPro" id="IPR036388">
    <property type="entry name" value="WH-like_DNA-bd_sf"/>
</dbReference>
<evidence type="ECO:0000313" key="10">
    <source>
        <dbReference type="EMBL" id="KRN64332.1"/>
    </source>
</evidence>
<dbReference type="NCBIfam" id="TIGR00589">
    <property type="entry name" value="ogt"/>
    <property type="match status" value="1"/>
</dbReference>
<evidence type="ECO:0000313" key="11">
    <source>
        <dbReference type="Proteomes" id="UP000051568"/>
    </source>
</evidence>
<dbReference type="PANTHER" id="PTHR10815">
    <property type="entry name" value="METHYLATED-DNA--PROTEIN-CYSTEINE METHYLTRANSFERASE"/>
    <property type="match status" value="1"/>
</dbReference>
<keyword evidence="4 10" id="KW-0489">Methyltransferase</keyword>
<dbReference type="InterPro" id="IPR014048">
    <property type="entry name" value="MethylDNA_cys_MeTrfase_DNA-bd"/>
</dbReference>
<comment type="catalytic activity">
    <reaction evidence="1">
        <text>a 4-O-methyl-thymidine in DNA + L-cysteinyl-[protein] = a thymidine in DNA + S-methyl-L-cysteinyl-[protein]</text>
        <dbReference type="Rhea" id="RHEA:53428"/>
        <dbReference type="Rhea" id="RHEA-COMP:10131"/>
        <dbReference type="Rhea" id="RHEA-COMP:10132"/>
        <dbReference type="Rhea" id="RHEA-COMP:13555"/>
        <dbReference type="Rhea" id="RHEA-COMP:13556"/>
        <dbReference type="ChEBI" id="CHEBI:29950"/>
        <dbReference type="ChEBI" id="CHEBI:82612"/>
        <dbReference type="ChEBI" id="CHEBI:137386"/>
        <dbReference type="ChEBI" id="CHEBI:137387"/>
        <dbReference type="EC" id="2.1.1.63"/>
    </reaction>
</comment>
<dbReference type="Proteomes" id="UP000051568">
    <property type="component" value="Unassembled WGS sequence"/>
</dbReference>
<sequence>METLYLDHVTVAGYTYLLAVGSTGLAFVSSNATGEAELRHHFPHSVFSVDSEKTSAYKQNLAALLTGEATHFNLPIEFHGTPFQIAVWKALQTIPYGKTSTYSAIANQIGRPKAVRAVANAVGRNPNQIVVPCHRVCHKDGSIGGYHGGLPLKRQLLALEAHIVNH</sequence>
<dbReference type="OrthoDB" id="9802228at2"/>
<evidence type="ECO:0000259" key="9">
    <source>
        <dbReference type="Pfam" id="PF01035"/>
    </source>
</evidence>
<dbReference type="GO" id="GO:0032259">
    <property type="term" value="P:methylation"/>
    <property type="evidence" value="ECO:0007669"/>
    <property type="project" value="UniProtKB-KW"/>
</dbReference>
<comment type="caution">
    <text evidence="10">The sequence shown here is derived from an EMBL/GenBank/DDBJ whole genome shotgun (WGS) entry which is preliminary data.</text>
</comment>
<comment type="similarity">
    <text evidence="2">Belongs to the MGMT family.</text>
</comment>
<reference evidence="10 11" key="1">
    <citation type="journal article" date="2015" name="Genome Announc.">
        <title>Expanding the biotechnology potential of lactobacilli through comparative genomics of 213 strains and associated genera.</title>
        <authorList>
            <person name="Sun Z."/>
            <person name="Harris H.M."/>
            <person name="McCann A."/>
            <person name="Guo C."/>
            <person name="Argimon S."/>
            <person name="Zhang W."/>
            <person name="Yang X."/>
            <person name="Jeffery I.B."/>
            <person name="Cooney J.C."/>
            <person name="Kagawa T.F."/>
            <person name="Liu W."/>
            <person name="Song Y."/>
            <person name="Salvetti E."/>
            <person name="Wrobel A."/>
            <person name="Rasinkangas P."/>
            <person name="Parkhill J."/>
            <person name="Rea M.C."/>
            <person name="O'Sullivan O."/>
            <person name="Ritari J."/>
            <person name="Douillard F.P."/>
            <person name="Paul Ross R."/>
            <person name="Yang R."/>
            <person name="Briner A.E."/>
            <person name="Felis G.E."/>
            <person name="de Vos W.M."/>
            <person name="Barrangou R."/>
            <person name="Klaenhammer T.R."/>
            <person name="Caufield P.W."/>
            <person name="Cui Y."/>
            <person name="Zhang H."/>
            <person name="O'Toole P.W."/>
        </authorList>
    </citation>
    <scope>NUCLEOTIDE SEQUENCE [LARGE SCALE GENOMIC DNA]</scope>
    <source>
        <strain evidence="10 11">DSM 17757</strain>
    </source>
</reference>
<dbReference type="AlphaFoldDB" id="A0A0R2IPI5"/>
<dbReference type="EC" id="2.1.1.63" evidence="3"/>
<dbReference type="CDD" id="cd06445">
    <property type="entry name" value="ATase"/>
    <property type="match status" value="1"/>
</dbReference>
<dbReference type="GO" id="GO:0006281">
    <property type="term" value="P:DNA repair"/>
    <property type="evidence" value="ECO:0007669"/>
    <property type="project" value="UniProtKB-KW"/>
</dbReference>
<evidence type="ECO:0000256" key="6">
    <source>
        <dbReference type="ARBA" id="ARBA00022763"/>
    </source>
</evidence>
<dbReference type="FunFam" id="1.10.10.10:FF:000214">
    <property type="entry name" value="Methylated-DNA--protein-cysteine methyltransferase"/>
    <property type="match status" value="1"/>
</dbReference>
<accession>A0A0R2IPI5</accession>
<evidence type="ECO:0000256" key="8">
    <source>
        <dbReference type="ARBA" id="ARBA00049348"/>
    </source>
</evidence>
<dbReference type="RefSeq" id="WP_057752908.1">
    <property type="nucleotide sequence ID" value="NZ_BJVH01000021.1"/>
</dbReference>
<name>A0A0R2IPI5_9LACO</name>
<dbReference type="Gene3D" id="1.10.10.10">
    <property type="entry name" value="Winged helix-like DNA-binding domain superfamily/Winged helix DNA-binding domain"/>
    <property type="match status" value="1"/>
</dbReference>
<dbReference type="EMBL" id="JQBR01000017">
    <property type="protein sequence ID" value="KRN64332.1"/>
    <property type="molecule type" value="Genomic_DNA"/>
</dbReference>
<dbReference type="Pfam" id="PF01035">
    <property type="entry name" value="DNA_binding_1"/>
    <property type="match status" value="1"/>
</dbReference>
<evidence type="ECO:0000256" key="3">
    <source>
        <dbReference type="ARBA" id="ARBA00011918"/>
    </source>
</evidence>
<organism evidence="10 11">
    <name type="scientific">Pediococcus cellicola</name>
    <dbReference type="NCBI Taxonomy" id="319652"/>
    <lineage>
        <taxon>Bacteria</taxon>
        <taxon>Bacillati</taxon>
        <taxon>Bacillota</taxon>
        <taxon>Bacilli</taxon>
        <taxon>Lactobacillales</taxon>
        <taxon>Lactobacillaceae</taxon>
        <taxon>Pediococcus</taxon>
    </lineage>
</organism>
<protein>
    <recommendedName>
        <fullName evidence="3">methylated-DNA--[protein]-cysteine S-methyltransferase</fullName>
        <ecNumber evidence="3">2.1.1.63</ecNumber>
    </recommendedName>
</protein>
<evidence type="ECO:0000256" key="5">
    <source>
        <dbReference type="ARBA" id="ARBA00022679"/>
    </source>
</evidence>
<evidence type="ECO:0000256" key="2">
    <source>
        <dbReference type="ARBA" id="ARBA00008711"/>
    </source>
</evidence>